<protein>
    <submittedName>
        <fullName evidence="4">Altronate dehydratase</fullName>
    </submittedName>
</protein>
<evidence type="ECO:0000256" key="2">
    <source>
        <dbReference type="ARBA" id="ARBA00023239"/>
    </source>
</evidence>
<proteinExistence type="inferred from homology"/>
<sequence length="512" mass="54086">MGVAEMRPPRQLHPDDNVAVLIDNAPKDSRPLGEGETLTAALAPGHKIATRAIASGKPIIKLGQTIGFAAGEIALGAHVHSHNCVFRAHAAEYDSSAGLEAARAAIPNATSRRFAGFQRDNGQVGTRNMIALVSTVNCSATTIRQAAMQVQQSGILQDYPNVDGIVACTHSLGCGMASEGPGWDNLQRVLWGYANHPNVGAALFVGLGCEVMQIAKLKHRFGGKDQTRISGLTIQESGGTRATIAQIVDQIHQLLPQINQVSRAPCNLEHLTIGLQCGGSDGYSGITANPALGYASDLLVAHGATVILSETPEIYGAEQLLLQRAASKEVANKLLKHLDWWQNYVDINNGTLDNNPSPGNKAGGLTTILEKSLGAVAKAGNTPLNDVVHYGEKPTAKGLVFMDTPGYDPVSVTGQIAGGAQLIVFTTGRGSAFGSTPAPTLKLATNDRLFETMHEDMDLNCGDMISENISVEQKGREIFEKIIATAEGATTKSEQLGLGDHEFVPWQIGAVM</sequence>
<dbReference type="SMART" id="SM00858">
    <property type="entry name" value="SAF"/>
    <property type="match status" value="1"/>
</dbReference>
<keyword evidence="4" id="KW-0614">Plasmid</keyword>
<comment type="similarity">
    <text evidence="1">Belongs to the UxaA family.</text>
</comment>
<dbReference type="GO" id="GO:0019698">
    <property type="term" value="P:D-galacturonate catabolic process"/>
    <property type="evidence" value="ECO:0007669"/>
    <property type="project" value="TreeGrafter"/>
</dbReference>
<dbReference type="PANTHER" id="PTHR30536">
    <property type="entry name" value="ALTRONATE/GALACTARATE DEHYDRATASE"/>
    <property type="match status" value="1"/>
</dbReference>
<dbReference type="Gene3D" id="2.30.130.110">
    <property type="match status" value="1"/>
</dbReference>
<keyword evidence="5" id="KW-1185">Reference proteome</keyword>
<evidence type="ECO:0000313" key="4">
    <source>
        <dbReference type="EMBL" id="AVX06234.1"/>
    </source>
</evidence>
<name>A0A2R4MJU0_9HYPH</name>
<dbReference type="STRING" id="1122213.GCA_000423365_03355"/>
<dbReference type="Pfam" id="PF04295">
    <property type="entry name" value="GD_AH_second"/>
    <property type="match status" value="1"/>
</dbReference>
<dbReference type="InterPro" id="IPR048332">
    <property type="entry name" value="GD_AH_C"/>
</dbReference>
<dbReference type="CDD" id="cd11613">
    <property type="entry name" value="SAF_AH_GD"/>
    <property type="match status" value="1"/>
</dbReference>
<evidence type="ECO:0000313" key="5">
    <source>
        <dbReference type="Proteomes" id="UP000258927"/>
    </source>
</evidence>
<dbReference type="Proteomes" id="UP000258927">
    <property type="component" value="Plasmid pHL2708Y3"/>
</dbReference>
<organism evidence="4 5">
    <name type="scientific">Maritalea myrionectae</name>
    <dbReference type="NCBI Taxonomy" id="454601"/>
    <lineage>
        <taxon>Bacteria</taxon>
        <taxon>Pseudomonadati</taxon>
        <taxon>Pseudomonadota</taxon>
        <taxon>Alphaproteobacteria</taxon>
        <taxon>Hyphomicrobiales</taxon>
        <taxon>Devosiaceae</taxon>
        <taxon>Maritalea</taxon>
    </lineage>
</organism>
<geneLocation type="plasmid" evidence="5">
    <name>phl2708y3</name>
</geneLocation>
<accession>A0A2R4MJU0</accession>
<evidence type="ECO:0000259" key="3">
    <source>
        <dbReference type="SMART" id="SM00858"/>
    </source>
</evidence>
<dbReference type="KEGG" id="mmyr:MXMO3_03731"/>
<dbReference type="AlphaFoldDB" id="A0A2R4MJU0"/>
<dbReference type="InterPro" id="IPR007392">
    <property type="entry name" value="GD_AH_second"/>
</dbReference>
<dbReference type="InterPro" id="IPR013974">
    <property type="entry name" value="SAF"/>
</dbReference>
<feature type="domain" description="SAF" evidence="3">
    <location>
        <begin position="16"/>
        <end position="85"/>
    </location>
</feature>
<evidence type="ECO:0000256" key="1">
    <source>
        <dbReference type="ARBA" id="ARBA00010986"/>
    </source>
</evidence>
<dbReference type="GO" id="GO:0016829">
    <property type="term" value="F:lyase activity"/>
    <property type="evidence" value="ECO:0007669"/>
    <property type="project" value="UniProtKB-KW"/>
</dbReference>
<keyword evidence="2" id="KW-0456">Lyase</keyword>
<reference evidence="4 5" key="1">
    <citation type="submission" date="2017-05" db="EMBL/GenBank/DDBJ databases">
        <title>Genome Analysis of Maritalea myrionectae HL2708#5.</title>
        <authorList>
            <consortium name="Cotde Inc.-PKNU"/>
            <person name="Jang D."/>
            <person name="Oh H.-M."/>
        </authorList>
    </citation>
    <scope>NUCLEOTIDE SEQUENCE [LARGE SCALE GENOMIC DNA]</scope>
    <source>
        <strain evidence="4 5">HL2708#5</strain>
        <plasmid evidence="5">phl2708y3</plasmid>
    </source>
</reference>
<dbReference type="EMBL" id="CP021332">
    <property type="protein sequence ID" value="AVX06234.1"/>
    <property type="molecule type" value="Genomic_DNA"/>
</dbReference>
<dbReference type="PANTHER" id="PTHR30536:SF5">
    <property type="entry name" value="ALTRONATE DEHYDRATASE"/>
    <property type="match status" value="1"/>
</dbReference>
<dbReference type="InterPro" id="IPR044144">
    <property type="entry name" value="SAF_UxaA/GarD"/>
</dbReference>
<dbReference type="Pfam" id="PF20629">
    <property type="entry name" value="GD_AH_C"/>
    <property type="match status" value="1"/>
</dbReference>
<gene>
    <name evidence="4" type="ORF">MXMO3_03731</name>
</gene>
<dbReference type="InterPro" id="IPR052172">
    <property type="entry name" value="UxaA_altronate/galactarate_dh"/>
</dbReference>